<evidence type="ECO:0000313" key="3">
    <source>
        <dbReference type="EMBL" id="QKG72427.1"/>
    </source>
</evidence>
<organism evidence="3 4">
    <name type="scientific">Erythrobacter mangrovi</name>
    <dbReference type="NCBI Taxonomy" id="2739433"/>
    <lineage>
        <taxon>Bacteria</taxon>
        <taxon>Pseudomonadati</taxon>
        <taxon>Pseudomonadota</taxon>
        <taxon>Alphaproteobacteria</taxon>
        <taxon>Sphingomonadales</taxon>
        <taxon>Erythrobacteraceae</taxon>
        <taxon>Erythrobacter/Porphyrobacter group</taxon>
        <taxon>Erythrobacter</taxon>
    </lineage>
</organism>
<accession>A0A7D4BX88</accession>
<gene>
    <name evidence="3" type="ORF">HQR01_14210</name>
</gene>
<evidence type="ECO:0000256" key="1">
    <source>
        <dbReference type="SAM" id="MobiDB-lite"/>
    </source>
</evidence>
<dbReference type="Proteomes" id="UP000504693">
    <property type="component" value="Chromosome"/>
</dbReference>
<dbReference type="AlphaFoldDB" id="A0A7D4BX88"/>
<dbReference type="EMBL" id="CP053921">
    <property type="protein sequence ID" value="QKG72427.1"/>
    <property type="molecule type" value="Genomic_DNA"/>
</dbReference>
<evidence type="ECO:0000256" key="2">
    <source>
        <dbReference type="SAM" id="SignalP"/>
    </source>
</evidence>
<feature type="chain" id="PRO_5028846031" evidence="2">
    <location>
        <begin position="28"/>
        <end position="167"/>
    </location>
</feature>
<dbReference type="RefSeq" id="WP_173215679.1">
    <property type="nucleotide sequence ID" value="NZ_CP053921.1"/>
</dbReference>
<feature type="region of interest" description="Disordered" evidence="1">
    <location>
        <begin position="30"/>
        <end position="64"/>
    </location>
</feature>
<keyword evidence="2" id="KW-0732">Signal</keyword>
<keyword evidence="4" id="KW-1185">Reference proteome</keyword>
<reference evidence="3 4" key="1">
    <citation type="submission" date="2020-05" db="EMBL/GenBank/DDBJ databases">
        <title>Erythrobacter mangrovi sp. nov., isolated from rhizosphere soil of mangrove plant (Kandelia candel).</title>
        <authorList>
            <person name="Ye Y.H."/>
        </authorList>
    </citation>
    <scope>NUCLEOTIDE SEQUENCE [LARGE SCALE GENOMIC DNA]</scope>
    <source>
        <strain evidence="3 4">EB310</strain>
    </source>
</reference>
<name>A0A7D4BX88_9SPHN</name>
<proteinExistence type="predicted"/>
<dbReference type="KEGG" id="emv:HQR01_14210"/>
<protein>
    <submittedName>
        <fullName evidence="3">Uncharacterized protein</fullName>
    </submittedName>
</protein>
<sequence length="167" mass="16676">MTRLRSAAIAALCCLVAAGIPASTSLASGTGAGADGGPQHEGTVGATPKAKRPRVGSDVNGALPPPEAWNCDQIAGEYRDWLDQGNKAGDWKYVGPVYVHVEDGGEYDWGDWIDWANGNGCAGGAFIRPEVLPGVVLAPGLVGGLITAAGAGGLIGAQAGSGPRSPG</sequence>
<evidence type="ECO:0000313" key="4">
    <source>
        <dbReference type="Proteomes" id="UP000504693"/>
    </source>
</evidence>
<feature type="signal peptide" evidence="2">
    <location>
        <begin position="1"/>
        <end position="27"/>
    </location>
</feature>